<feature type="region of interest" description="Disordered" evidence="1">
    <location>
        <begin position="1"/>
        <end position="135"/>
    </location>
</feature>
<sequence>MAHRSSPPLSPPPQPSLPPRFTPALLTPPVLLGRSHPLHPSCSPPLLPSTPTWGRFASPPQAPSVNRIAHAGSHNTGCASNAQPPCSLQPLARAPPPHPSLLAGHSPAFPRVHPKASNLPTPCLLETRGNMRKRR</sequence>
<accession>A0AB34K7K9</accession>
<evidence type="ECO:0000313" key="3">
    <source>
        <dbReference type="Proteomes" id="UP001515480"/>
    </source>
</evidence>
<evidence type="ECO:0000256" key="1">
    <source>
        <dbReference type="SAM" id="MobiDB-lite"/>
    </source>
</evidence>
<keyword evidence="3" id="KW-1185">Reference proteome</keyword>
<dbReference type="Proteomes" id="UP001515480">
    <property type="component" value="Unassembled WGS sequence"/>
</dbReference>
<gene>
    <name evidence="2" type="ORF">AB1Y20_001197</name>
</gene>
<comment type="caution">
    <text evidence="2">The sequence shown here is derived from an EMBL/GenBank/DDBJ whole genome shotgun (WGS) entry which is preliminary data.</text>
</comment>
<feature type="compositionally biased region" description="Pro residues" evidence="1">
    <location>
        <begin position="8"/>
        <end position="21"/>
    </location>
</feature>
<reference evidence="2 3" key="1">
    <citation type="journal article" date="2024" name="Science">
        <title>Giant polyketide synthase enzymes in the biosynthesis of giant marine polyether toxins.</title>
        <authorList>
            <person name="Fallon T.R."/>
            <person name="Shende V.V."/>
            <person name="Wierzbicki I.H."/>
            <person name="Pendleton A.L."/>
            <person name="Watervoot N.F."/>
            <person name="Auber R.P."/>
            <person name="Gonzalez D.J."/>
            <person name="Wisecaver J.H."/>
            <person name="Moore B.S."/>
        </authorList>
    </citation>
    <scope>NUCLEOTIDE SEQUENCE [LARGE SCALE GENOMIC DNA]</scope>
    <source>
        <strain evidence="2 3">12B1</strain>
    </source>
</reference>
<dbReference type="EMBL" id="JBGBPQ010000001">
    <property type="protein sequence ID" value="KAL1530286.1"/>
    <property type="molecule type" value="Genomic_DNA"/>
</dbReference>
<name>A0AB34K7K9_PRYPA</name>
<feature type="compositionally biased region" description="Polar residues" evidence="1">
    <location>
        <begin position="73"/>
        <end position="86"/>
    </location>
</feature>
<protein>
    <submittedName>
        <fullName evidence="2">Uncharacterized protein</fullName>
    </submittedName>
</protein>
<dbReference type="AlphaFoldDB" id="A0AB34K7K9"/>
<proteinExistence type="predicted"/>
<evidence type="ECO:0000313" key="2">
    <source>
        <dbReference type="EMBL" id="KAL1530286.1"/>
    </source>
</evidence>
<organism evidence="2 3">
    <name type="scientific">Prymnesium parvum</name>
    <name type="common">Toxic golden alga</name>
    <dbReference type="NCBI Taxonomy" id="97485"/>
    <lineage>
        <taxon>Eukaryota</taxon>
        <taxon>Haptista</taxon>
        <taxon>Haptophyta</taxon>
        <taxon>Prymnesiophyceae</taxon>
        <taxon>Prymnesiales</taxon>
        <taxon>Prymnesiaceae</taxon>
        <taxon>Prymnesium</taxon>
    </lineage>
</organism>